<feature type="domain" description="FAD dependent oxidoreductase" evidence="2">
    <location>
        <begin position="4"/>
        <end position="330"/>
    </location>
</feature>
<dbReference type="GO" id="GO:0016491">
    <property type="term" value="F:oxidoreductase activity"/>
    <property type="evidence" value="ECO:0007669"/>
    <property type="project" value="UniProtKB-KW"/>
</dbReference>
<evidence type="ECO:0000313" key="3">
    <source>
        <dbReference type="EMBL" id="XDO97154.1"/>
    </source>
</evidence>
<reference evidence="3" key="1">
    <citation type="submission" date="2024-06" db="EMBL/GenBank/DDBJ databases">
        <title>Caulobacter inopinatus, sp. nov.</title>
        <authorList>
            <person name="Donachie S.P."/>
        </authorList>
    </citation>
    <scope>NUCLEOTIDE SEQUENCE</scope>
    <source>
        <strain evidence="3">73W</strain>
    </source>
</reference>
<dbReference type="PRINTS" id="PR00420">
    <property type="entry name" value="RNGMNOXGNASE"/>
</dbReference>
<dbReference type="RefSeq" id="WP_369060184.1">
    <property type="nucleotide sequence ID" value="NZ_CP158375.1"/>
</dbReference>
<dbReference type="GO" id="GO:0005737">
    <property type="term" value="C:cytoplasm"/>
    <property type="evidence" value="ECO:0007669"/>
    <property type="project" value="TreeGrafter"/>
</dbReference>
<dbReference type="InterPro" id="IPR036188">
    <property type="entry name" value="FAD/NAD-bd_sf"/>
</dbReference>
<dbReference type="Pfam" id="PF01266">
    <property type="entry name" value="DAO"/>
    <property type="match status" value="1"/>
</dbReference>
<name>A0AB39KTS6_9CAUL</name>
<dbReference type="Gene3D" id="3.50.50.60">
    <property type="entry name" value="FAD/NAD(P)-binding domain"/>
    <property type="match status" value="1"/>
</dbReference>
<sequence length="349" mass="35536">MNQRVVIAGGGAVGLAAAASLARRGVQVVVCDSAPLGDNASGVAAGMLAPAMETAFDPSTAGHYPMLNAARGLWPAFAQAHGVMLDSSGAVAVGEPAVVETWARRLSEAGAPFEYLTAAEAGALVPGLAEGLGGLRSREDLRLRAPQALTALKASAGADGAQFVDRLVTGWTDSEAVLADGRTLAADWLVIATGGGHELEAIAPELAAVSPIKGQIAQARDVVFDGPVLRGEGIYVCPSPDGVIVGATMEQGRSDRAVDPEVIETLTARASRLLPALKDARFEASAAVRGATADGMPLVGPVATPGVILAVGARRNGWLLAPVIANMIAAYVDNEDAGPLAARFDPRRF</sequence>
<dbReference type="PANTHER" id="PTHR13847:SF289">
    <property type="entry name" value="GLYCINE OXIDASE"/>
    <property type="match status" value="1"/>
</dbReference>
<dbReference type="Gene3D" id="3.30.9.10">
    <property type="entry name" value="D-Amino Acid Oxidase, subunit A, domain 2"/>
    <property type="match status" value="1"/>
</dbReference>
<dbReference type="PANTHER" id="PTHR13847">
    <property type="entry name" value="SARCOSINE DEHYDROGENASE-RELATED"/>
    <property type="match status" value="1"/>
</dbReference>
<dbReference type="InterPro" id="IPR006076">
    <property type="entry name" value="FAD-dep_OxRdtase"/>
</dbReference>
<keyword evidence="1" id="KW-0560">Oxidoreductase</keyword>
<dbReference type="EMBL" id="CP158375">
    <property type="protein sequence ID" value="XDO97154.1"/>
    <property type="molecule type" value="Genomic_DNA"/>
</dbReference>
<gene>
    <name evidence="3" type="ORF">ABOZ73_01640</name>
</gene>
<dbReference type="SUPFAM" id="SSF54373">
    <property type="entry name" value="FAD-linked reductases, C-terminal domain"/>
    <property type="match status" value="1"/>
</dbReference>
<evidence type="ECO:0000256" key="1">
    <source>
        <dbReference type="ARBA" id="ARBA00023002"/>
    </source>
</evidence>
<evidence type="ECO:0000259" key="2">
    <source>
        <dbReference type="Pfam" id="PF01266"/>
    </source>
</evidence>
<dbReference type="AlphaFoldDB" id="A0AB39KTS6"/>
<accession>A0AB39KTS6</accession>
<dbReference type="SUPFAM" id="SSF51905">
    <property type="entry name" value="FAD/NAD(P)-binding domain"/>
    <property type="match status" value="1"/>
</dbReference>
<organism evidence="3">
    <name type="scientific">Caulobacter sp. 73W</name>
    <dbReference type="NCBI Taxonomy" id="3161137"/>
    <lineage>
        <taxon>Bacteria</taxon>
        <taxon>Pseudomonadati</taxon>
        <taxon>Pseudomonadota</taxon>
        <taxon>Alphaproteobacteria</taxon>
        <taxon>Caulobacterales</taxon>
        <taxon>Caulobacteraceae</taxon>
        <taxon>Caulobacter</taxon>
    </lineage>
</organism>
<proteinExistence type="predicted"/>
<protein>
    <submittedName>
        <fullName evidence="3">FAD-dependent oxidoreductase</fullName>
    </submittedName>
</protein>